<proteinExistence type="predicted"/>
<comment type="caution">
    <text evidence="1">The sequence shown here is derived from an EMBL/GenBank/DDBJ whole genome shotgun (WGS) entry which is preliminary data.</text>
</comment>
<keyword evidence="2" id="KW-1185">Reference proteome</keyword>
<dbReference type="EMBL" id="AFFY01000022">
    <property type="protein sequence ID" value="EHH00384.1"/>
    <property type="molecule type" value="Genomic_DNA"/>
</dbReference>
<evidence type="ECO:0000313" key="2">
    <source>
        <dbReference type="Proteomes" id="UP000003598"/>
    </source>
</evidence>
<sequence>MKPLHPILIYHLYQKSILLSFITCTPHKYTIFTQFQQSYYGLKIKY</sequence>
<name>G5SQI1_9BACT</name>
<reference evidence="1 2" key="1">
    <citation type="submission" date="2011-03" db="EMBL/GenBank/DDBJ databases">
        <authorList>
            <person name="Weinstock G."/>
            <person name="Sodergren E."/>
            <person name="Clifton S."/>
            <person name="Fulton L."/>
            <person name="Fulton B."/>
            <person name="Courtney L."/>
            <person name="Fronick C."/>
            <person name="Harrison M."/>
            <person name="Strong C."/>
            <person name="Farmer C."/>
            <person name="Delahaunty K."/>
            <person name="Markovic C."/>
            <person name="Hall O."/>
            <person name="Minx P."/>
            <person name="Tomlinson C."/>
            <person name="Mitreva M."/>
            <person name="Hou S."/>
            <person name="Chen J."/>
            <person name="Wollam A."/>
            <person name="Pepin K.H."/>
            <person name="Johnson M."/>
            <person name="Bhonagiri V."/>
            <person name="Zhang X."/>
            <person name="Suruliraj S."/>
            <person name="Warren W."/>
            <person name="Chinwalla A."/>
            <person name="Mardis E.R."/>
            <person name="Wilson R.K."/>
        </authorList>
    </citation>
    <scope>NUCLEOTIDE SEQUENCE [LARGE SCALE GENOMIC DNA]</scope>
    <source>
        <strain evidence="1 2">YIT 11840</strain>
    </source>
</reference>
<gene>
    <name evidence="1" type="ORF">HMPREF9441_01620</name>
</gene>
<accession>G5SQI1</accession>
<dbReference type="STRING" id="762968.HMPREF9441_01620"/>
<organism evidence="1 2">
    <name type="scientific">Paraprevotella clara YIT 11840</name>
    <dbReference type="NCBI Taxonomy" id="762968"/>
    <lineage>
        <taxon>Bacteria</taxon>
        <taxon>Pseudomonadati</taxon>
        <taxon>Bacteroidota</taxon>
        <taxon>Bacteroidia</taxon>
        <taxon>Bacteroidales</taxon>
        <taxon>Prevotellaceae</taxon>
        <taxon>Paraprevotella</taxon>
    </lineage>
</organism>
<dbReference type="AlphaFoldDB" id="G5SQI1"/>
<dbReference type="HOGENOM" id="CLU_3186789_0_0_10"/>
<evidence type="ECO:0000313" key="1">
    <source>
        <dbReference type="EMBL" id="EHH00384.1"/>
    </source>
</evidence>
<dbReference type="Proteomes" id="UP000003598">
    <property type="component" value="Unassembled WGS sequence"/>
</dbReference>
<protein>
    <submittedName>
        <fullName evidence="1">Uncharacterized protein</fullName>
    </submittedName>
</protein>